<proteinExistence type="predicted"/>
<dbReference type="InterPro" id="IPR036770">
    <property type="entry name" value="Ankyrin_rpt-contain_sf"/>
</dbReference>
<feature type="repeat" description="ANK" evidence="3">
    <location>
        <begin position="77"/>
        <end position="109"/>
    </location>
</feature>
<sequence>SSLFASFLDTASLNALIQTCHRLYTVLDPEFQARITAELGKRILLWAAKESKPHVVSKLLAPPHLVNPNEAPGSRSGSLTALHAAVQAGSTEIVAMLLAGGADPRSVSGIDNFQPLHLAVFDDWLEILGLLLDHGAPINQPYGYKVPETALHHACAVGRFETVRVLLERGADTECVGEYGTALGYALRARRLEVMGMLLEHGAKAEAAVPLNSGWIRDDSYGHTPPYRANLLYLAMGLTHPQGEDSSEPPSTEGRAEFMAMLLAYGASKEAAMKTVLEYLTPLADAADKTEEQFLEMGIDDNHR</sequence>
<reference evidence="4" key="1">
    <citation type="submission" date="2023-03" db="EMBL/GenBank/DDBJ databases">
        <title>Massive genome expansion in bonnet fungi (Mycena s.s.) driven by repeated elements and novel gene families across ecological guilds.</title>
        <authorList>
            <consortium name="Lawrence Berkeley National Laboratory"/>
            <person name="Harder C.B."/>
            <person name="Miyauchi S."/>
            <person name="Viragh M."/>
            <person name="Kuo A."/>
            <person name="Thoen E."/>
            <person name="Andreopoulos B."/>
            <person name="Lu D."/>
            <person name="Skrede I."/>
            <person name="Drula E."/>
            <person name="Henrissat B."/>
            <person name="Morin E."/>
            <person name="Kohler A."/>
            <person name="Barry K."/>
            <person name="LaButti K."/>
            <person name="Morin E."/>
            <person name="Salamov A."/>
            <person name="Lipzen A."/>
            <person name="Mereny Z."/>
            <person name="Hegedus B."/>
            <person name="Baldrian P."/>
            <person name="Stursova M."/>
            <person name="Weitz H."/>
            <person name="Taylor A."/>
            <person name="Grigoriev I.V."/>
            <person name="Nagy L.G."/>
            <person name="Martin F."/>
            <person name="Kauserud H."/>
        </authorList>
    </citation>
    <scope>NUCLEOTIDE SEQUENCE</scope>
    <source>
        <strain evidence="4">9284</strain>
    </source>
</reference>
<name>A0AAD7BN09_9AGAR</name>
<evidence type="ECO:0000313" key="5">
    <source>
        <dbReference type="Proteomes" id="UP001221142"/>
    </source>
</evidence>
<comment type="caution">
    <text evidence="4">The sequence shown here is derived from an EMBL/GenBank/DDBJ whole genome shotgun (WGS) entry which is preliminary data.</text>
</comment>
<dbReference type="Pfam" id="PF12796">
    <property type="entry name" value="Ank_2"/>
    <property type="match status" value="2"/>
</dbReference>
<feature type="repeat" description="ANK" evidence="3">
    <location>
        <begin position="111"/>
        <end position="139"/>
    </location>
</feature>
<accession>A0AAD7BN09</accession>
<evidence type="ECO:0000256" key="2">
    <source>
        <dbReference type="ARBA" id="ARBA00023043"/>
    </source>
</evidence>
<protein>
    <submittedName>
        <fullName evidence="4">Ankyrin repeat-containing domain protein</fullName>
    </submittedName>
</protein>
<dbReference type="PANTHER" id="PTHR24180">
    <property type="entry name" value="CYCLIN-DEPENDENT KINASE INHIBITOR 2C-RELATED"/>
    <property type="match status" value="1"/>
</dbReference>
<dbReference type="PANTHER" id="PTHR24180:SF45">
    <property type="entry name" value="POLY [ADP-RIBOSE] POLYMERASE TANKYRASE"/>
    <property type="match status" value="1"/>
</dbReference>
<gene>
    <name evidence="4" type="ORF">FB45DRAFT_922321</name>
</gene>
<dbReference type="EMBL" id="JARKIF010000012">
    <property type="protein sequence ID" value="KAJ7625795.1"/>
    <property type="molecule type" value="Genomic_DNA"/>
</dbReference>
<dbReference type="AlphaFoldDB" id="A0AAD7BN09"/>
<dbReference type="PROSITE" id="PS50297">
    <property type="entry name" value="ANK_REP_REGION"/>
    <property type="match status" value="3"/>
</dbReference>
<dbReference type="InterPro" id="IPR002110">
    <property type="entry name" value="Ankyrin_rpt"/>
</dbReference>
<evidence type="ECO:0000256" key="1">
    <source>
        <dbReference type="ARBA" id="ARBA00022737"/>
    </source>
</evidence>
<dbReference type="Gene3D" id="1.25.40.20">
    <property type="entry name" value="Ankyrin repeat-containing domain"/>
    <property type="match status" value="2"/>
</dbReference>
<keyword evidence="1" id="KW-0677">Repeat</keyword>
<keyword evidence="2 3" id="KW-0040">ANK repeat</keyword>
<dbReference type="InterPro" id="IPR051637">
    <property type="entry name" value="Ank_repeat_dom-contain_49"/>
</dbReference>
<dbReference type="SMART" id="SM00248">
    <property type="entry name" value="ANK"/>
    <property type="match status" value="5"/>
</dbReference>
<keyword evidence="5" id="KW-1185">Reference proteome</keyword>
<dbReference type="Proteomes" id="UP001221142">
    <property type="component" value="Unassembled WGS sequence"/>
</dbReference>
<evidence type="ECO:0000256" key="3">
    <source>
        <dbReference type="PROSITE-ProRule" id="PRU00023"/>
    </source>
</evidence>
<feature type="non-terminal residue" evidence="4">
    <location>
        <position position="1"/>
    </location>
</feature>
<dbReference type="PROSITE" id="PS50088">
    <property type="entry name" value="ANK_REPEAT"/>
    <property type="match status" value="3"/>
</dbReference>
<dbReference type="SUPFAM" id="SSF48403">
    <property type="entry name" value="Ankyrin repeat"/>
    <property type="match status" value="1"/>
</dbReference>
<evidence type="ECO:0000313" key="4">
    <source>
        <dbReference type="EMBL" id="KAJ7625795.1"/>
    </source>
</evidence>
<feature type="repeat" description="ANK" evidence="3">
    <location>
        <begin position="146"/>
        <end position="178"/>
    </location>
</feature>
<organism evidence="4 5">
    <name type="scientific">Roridomyces roridus</name>
    <dbReference type="NCBI Taxonomy" id="1738132"/>
    <lineage>
        <taxon>Eukaryota</taxon>
        <taxon>Fungi</taxon>
        <taxon>Dikarya</taxon>
        <taxon>Basidiomycota</taxon>
        <taxon>Agaricomycotina</taxon>
        <taxon>Agaricomycetes</taxon>
        <taxon>Agaricomycetidae</taxon>
        <taxon>Agaricales</taxon>
        <taxon>Marasmiineae</taxon>
        <taxon>Mycenaceae</taxon>
        <taxon>Roridomyces</taxon>
    </lineage>
</organism>